<dbReference type="AlphaFoldDB" id="A0A382J0A4"/>
<evidence type="ECO:0000256" key="1">
    <source>
        <dbReference type="SAM" id="MobiDB-lite"/>
    </source>
</evidence>
<organism evidence="2">
    <name type="scientific">marine metagenome</name>
    <dbReference type="NCBI Taxonomy" id="408172"/>
    <lineage>
        <taxon>unclassified sequences</taxon>
        <taxon>metagenomes</taxon>
        <taxon>ecological metagenomes</taxon>
    </lineage>
</organism>
<feature type="non-terminal residue" evidence="2">
    <location>
        <position position="1"/>
    </location>
</feature>
<accession>A0A382J0A4</accession>
<sequence>NMKLGARTKGKYDSRISDRSNQSCYHRIMKD</sequence>
<dbReference type="EMBL" id="UINC01070963">
    <property type="protein sequence ID" value="SVC05514.1"/>
    <property type="molecule type" value="Genomic_DNA"/>
</dbReference>
<proteinExistence type="predicted"/>
<name>A0A382J0A4_9ZZZZ</name>
<evidence type="ECO:0000313" key="2">
    <source>
        <dbReference type="EMBL" id="SVC05514.1"/>
    </source>
</evidence>
<reference evidence="2" key="1">
    <citation type="submission" date="2018-05" db="EMBL/GenBank/DDBJ databases">
        <authorList>
            <person name="Lanie J.A."/>
            <person name="Ng W.-L."/>
            <person name="Kazmierczak K.M."/>
            <person name="Andrzejewski T.M."/>
            <person name="Davidsen T.M."/>
            <person name="Wayne K.J."/>
            <person name="Tettelin H."/>
            <person name="Glass J.I."/>
            <person name="Rusch D."/>
            <person name="Podicherti R."/>
            <person name="Tsui H.-C.T."/>
            <person name="Winkler M.E."/>
        </authorList>
    </citation>
    <scope>NUCLEOTIDE SEQUENCE</scope>
</reference>
<gene>
    <name evidence="2" type="ORF">METZ01_LOCUS258368</name>
</gene>
<feature type="region of interest" description="Disordered" evidence="1">
    <location>
        <begin position="1"/>
        <end position="31"/>
    </location>
</feature>
<protein>
    <submittedName>
        <fullName evidence="2">Uncharacterized protein</fullName>
    </submittedName>
</protein>